<evidence type="ECO:0000259" key="1">
    <source>
        <dbReference type="Pfam" id="PF13847"/>
    </source>
</evidence>
<dbReference type="InterPro" id="IPR029063">
    <property type="entry name" value="SAM-dependent_MTases_sf"/>
</dbReference>
<dbReference type="Pfam" id="PF13847">
    <property type="entry name" value="Methyltransf_31"/>
    <property type="match status" value="1"/>
</dbReference>
<name>F3KLI2_9ARCH</name>
<comment type="caution">
    <text evidence="2">The sequence shown here is derived from an EMBL/GenBank/DDBJ whole genome shotgun (WGS) entry which is preliminary data.</text>
</comment>
<keyword evidence="2" id="KW-0489">Methyltransferase</keyword>
<proteinExistence type="predicted"/>
<accession>F3KLI2</accession>
<dbReference type="GO" id="GO:0005737">
    <property type="term" value="C:cytoplasm"/>
    <property type="evidence" value="ECO:0007669"/>
    <property type="project" value="TreeGrafter"/>
</dbReference>
<dbReference type="EMBL" id="AEGP01000048">
    <property type="protein sequence ID" value="EGG41746.1"/>
    <property type="molecule type" value="Genomic_DNA"/>
</dbReference>
<organism evidence="2">
    <name type="scientific">Candidatus Nitrosarchaeum limnium SFB1</name>
    <dbReference type="NCBI Taxonomy" id="886738"/>
    <lineage>
        <taxon>Archaea</taxon>
        <taxon>Nitrososphaerota</taxon>
        <taxon>Nitrososphaeria</taxon>
        <taxon>Nitrosopumilales</taxon>
        <taxon>Nitrosopumilaceae</taxon>
        <taxon>Nitrosarchaeum</taxon>
    </lineage>
</organism>
<dbReference type="SUPFAM" id="SSF53335">
    <property type="entry name" value="S-adenosyl-L-methionine-dependent methyltransferases"/>
    <property type="match status" value="1"/>
</dbReference>
<gene>
    <name evidence="2" type="ORF">Nlim_1363</name>
</gene>
<evidence type="ECO:0000313" key="2">
    <source>
        <dbReference type="EMBL" id="EGG41746.1"/>
    </source>
</evidence>
<keyword evidence="2" id="KW-0808">Transferase</keyword>
<dbReference type="Proteomes" id="UP000004348">
    <property type="component" value="Chromosome"/>
</dbReference>
<protein>
    <submittedName>
        <fullName evidence="2">SAM-dependent methyltransferase</fullName>
    </submittedName>
</protein>
<reference evidence="2" key="1">
    <citation type="journal article" date="2011" name="PLoS ONE">
        <title>Genome of a low-salinity ammonia-oxidizing archaeon determined by single-cell and metagenomic analysis.</title>
        <authorList>
            <person name="Blainey P.C."/>
            <person name="Mosier A.C."/>
            <person name="Potanina A."/>
            <person name="Francis C.A."/>
            <person name="Quake S.R."/>
        </authorList>
    </citation>
    <scope>NUCLEOTIDE SEQUENCE [LARGE SCALE GENOMIC DNA]</scope>
    <source>
        <strain evidence="2">SFB1</strain>
    </source>
</reference>
<sequence>MPWYEKNLDLDLSEEIQFLKKGNFLDLGTGPGTQAIELAKKGFRVTGSDISRSAIEKARLSTKNVNFEIDDILNSKFESESFDYILDRGCFHVLAIDDRETYLNQIKRILKKNGIIFLKCMSKDEKNLPDDKGPHKFFKNEIVQYFQNDFDIKKSKDTVYYGTLKPLPKALFFVMKKSVKI</sequence>
<dbReference type="PANTHER" id="PTHR12843">
    <property type="entry name" value="PROTEIN-LYSINE N-METHYLTRANSFERASE METTL10"/>
    <property type="match status" value="1"/>
</dbReference>
<dbReference type="HOGENOM" id="CLU_056435_4_3_2"/>
<feature type="domain" description="Methyltransferase" evidence="1">
    <location>
        <begin position="21"/>
        <end position="126"/>
    </location>
</feature>
<dbReference type="Gene3D" id="3.40.50.150">
    <property type="entry name" value="Vaccinia Virus protein VP39"/>
    <property type="match status" value="1"/>
</dbReference>
<dbReference type="CDD" id="cd02440">
    <property type="entry name" value="AdoMet_MTases"/>
    <property type="match status" value="1"/>
</dbReference>
<dbReference type="GO" id="GO:0032259">
    <property type="term" value="P:methylation"/>
    <property type="evidence" value="ECO:0007669"/>
    <property type="project" value="UniProtKB-KW"/>
</dbReference>
<dbReference type="InterPro" id="IPR025714">
    <property type="entry name" value="Methyltranfer_dom"/>
</dbReference>
<dbReference type="AlphaFoldDB" id="F3KLI2"/>
<dbReference type="GO" id="GO:0016279">
    <property type="term" value="F:protein-lysine N-methyltransferase activity"/>
    <property type="evidence" value="ECO:0007669"/>
    <property type="project" value="TreeGrafter"/>
</dbReference>
<dbReference type="PANTHER" id="PTHR12843:SF5">
    <property type="entry name" value="EEF1A LYSINE METHYLTRANSFERASE 2"/>
    <property type="match status" value="1"/>
</dbReference>
<dbReference type="STRING" id="886738.Nlim_1363"/>